<evidence type="ECO:0000256" key="1">
    <source>
        <dbReference type="SAM" id="Phobius"/>
    </source>
</evidence>
<keyword evidence="1" id="KW-0812">Transmembrane</keyword>
<gene>
    <name evidence="2" type="ORF">RYJ27_05645</name>
</gene>
<dbReference type="AlphaFoldDB" id="A0AAU0MKJ2"/>
<accession>A0AAU0MKJ2</accession>
<evidence type="ECO:0000313" key="3">
    <source>
        <dbReference type="Proteomes" id="UP001329313"/>
    </source>
</evidence>
<proteinExistence type="predicted"/>
<dbReference type="Proteomes" id="UP001329313">
    <property type="component" value="Chromosome"/>
</dbReference>
<feature type="transmembrane region" description="Helical" evidence="1">
    <location>
        <begin position="41"/>
        <end position="67"/>
    </location>
</feature>
<organism evidence="2 3">
    <name type="scientific">Microbacterium limosum</name>
    <dbReference type="NCBI Taxonomy" id="3079935"/>
    <lineage>
        <taxon>Bacteria</taxon>
        <taxon>Bacillati</taxon>
        <taxon>Actinomycetota</taxon>
        <taxon>Actinomycetes</taxon>
        <taxon>Micrococcales</taxon>
        <taxon>Microbacteriaceae</taxon>
        <taxon>Microbacterium</taxon>
    </lineage>
</organism>
<evidence type="ECO:0000313" key="2">
    <source>
        <dbReference type="EMBL" id="WOQ70677.1"/>
    </source>
</evidence>
<keyword evidence="1" id="KW-0472">Membrane</keyword>
<sequence length="203" mass="20462">MGAAPPTALSGHVDAYGEFSTGADAGSCHNLDVLTESRRRVLGVVVLVVVLTGIVGVACVVVVPQVWAASLTTVSEEPRTVELSAGDHRVGARVPSGWALRPVPTDASRLELWSPDGVLHVELRLTDPGDPEALLAETAAGHGPVSTETTAAGGIFVHAETADGSGIAGVVTAGGSRVVVVADETEGYRAEVAMLVAGIGAAT</sequence>
<keyword evidence="1" id="KW-1133">Transmembrane helix</keyword>
<dbReference type="KEGG" id="mliy:RYJ27_05645"/>
<reference evidence="2 3" key="1">
    <citation type="submission" date="2023-10" db="EMBL/GenBank/DDBJ databases">
        <title>Y20.</title>
        <authorList>
            <person name="Zhang G."/>
            <person name="Ding Y."/>
        </authorList>
    </citation>
    <scope>NUCLEOTIDE SEQUENCE [LARGE SCALE GENOMIC DNA]</scope>
    <source>
        <strain evidence="2 3">Y20</strain>
    </source>
</reference>
<protein>
    <submittedName>
        <fullName evidence="2">Uncharacterized protein</fullName>
    </submittedName>
</protein>
<dbReference type="EMBL" id="CP137080">
    <property type="protein sequence ID" value="WOQ70677.1"/>
    <property type="molecule type" value="Genomic_DNA"/>
</dbReference>
<keyword evidence="3" id="KW-1185">Reference proteome</keyword>
<dbReference type="RefSeq" id="WP_330171746.1">
    <property type="nucleotide sequence ID" value="NZ_CP137080.1"/>
</dbReference>
<name>A0AAU0MKJ2_9MICO</name>